<proteinExistence type="predicted"/>
<evidence type="ECO:0000313" key="2">
    <source>
        <dbReference type="EMBL" id="RCH88947.1"/>
    </source>
</evidence>
<keyword evidence="3" id="KW-1185">Reference proteome</keyword>
<organism evidence="2 3">
    <name type="scientific">Rhizopus stolonifer</name>
    <name type="common">Rhizopus nigricans</name>
    <dbReference type="NCBI Taxonomy" id="4846"/>
    <lineage>
        <taxon>Eukaryota</taxon>
        <taxon>Fungi</taxon>
        <taxon>Fungi incertae sedis</taxon>
        <taxon>Mucoromycota</taxon>
        <taxon>Mucoromycotina</taxon>
        <taxon>Mucoromycetes</taxon>
        <taxon>Mucorales</taxon>
        <taxon>Mucorineae</taxon>
        <taxon>Rhizopodaceae</taxon>
        <taxon>Rhizopus</taxon>
    </lineage>
</organism>
<reference evidence="2 3" key="1">
    <citation type="journal article" date="2018" name="G3 (Bethesda)">
        <title>Phylogenetic and Phylogenomic Definition of Rhizopus Species.</title>
        <authorList>
            <person name="Gryganskyi A.P."/>
            <person name="Golan J."/>
            <person name="Dolatabadi S."/>
            <person name="Mondo S."/>
            <person name="Robb S."/>
            <person name="Idnurm A."/>
            <person name="Muszewska A."/>
            <person name="Steczkiewicz K."/>
            <person name="Masonjones S."/>
            <person name="Liao H.L."/>
            <person name="Gajdeczka M.T."/>
            <person name="Anike F."/>
            <person name="Vuek A."/>
            <person name="Anishchenko I.M."/>
            <person name="Voigt K."/>
            <person name="de Hoog G.S."/>
            <person name="Smith M.E."/>
            <person name="Heitman J."/>
            <person name="Vilgalys R."/>
            <person name="Stajich J.E."/>
        </authorList>
    </citation>
    <scope>NUCLEOTIDE SEQUENCE [LARGE SCALE GENOMIC DNA]</scope>
    <source>
        <strain evidence="2 3">LSU 92-RS-03</strain>
    </source>
</reference>
<dbReference type="Pfam" id="PF10300">
    <property type="entry name" value="Iml2-TPR_39"/>
    <property type="match status" value="1"/>
</dbReference>
<evidence type="ECO:0000256" key="1">
    <source>
        <dbReference type="SAM" id="MobiDB-lite"/>
    </source>
</evidence>
<sequence length="758" mass="86075">MTDNTTQKRFEEDSEDEVFFAAADEQGFEAELNQTVPGHDINETIQSVPEEDAVKDKEELNHLQQVTEQIRSSMDVPKEQNMAEYISPPSPGAIPTPSLSLDEAEKHDLDEKPDLDEKHDLNNTETKKELTGTIPLCNVDFDRVIPNVLSPRAQEAYDEDMMKGIQLFFNNQFVEAKELFQSKAEADPLYALGLSSMAFVRGKKPKYALISYNPKDVESALSSLTETYLYAGAQVDSFAAQKPVMDKVSHYFTNLMGTNPTHLPTNTRPLNKWELEDQIFLPNGALRAHIIKAESALLMAMTFLSMETTVGYLKAGWNLRREYKRMGQRYNKHLDQDTISGIQFGIGSVHLLLSSLPPKILKIVSAFGWTADKHLGFALLKLCLEGKRTRSPLASLVLLSYYVILTSCAPQVLTRELMQPAIECLLDAQEHYPNSALFLFFAGRVSRLARNLPLSTQSFVYMDQVTQADWPELGHLGTFEIAFNSAMGLDWSSAAVRILELQTKYNSPVLLKYFYGACMEMMGNRTDTILAFAESPALVDKKRNSQVEQFITHRVGFFEVSGYQDLDFSLPALEILYLWNAFPCMSPDSLEKTLACVESTLNLIYEREKMEYDLRKVELVPNVPKPDYNDQRGVLLLMKAALLNASSRFEESILHLNWIIDNKDKFKHTNWLVPFTYWECGNTCWGTKDYKRARSLWESTLSFSGYDFEYRLATRLNLVIQHAIELGVPESPRQKPSQGKTTYGRKRLSKQTKNGESL</sequence>
<dbReference type="EMBL" id="PJQM01003428">
    <property type="protein sequence ID" value="RCH88947.1"/>
    <property type="molecule type" value="Genomic_DNA"/>
</dbReference>
<dbReference type="Proteomes" id="UP000253551">
    <property type="component" value="Unassembled WGS sequence"/>
</dbReference>
<gene>
    <name evidence="2" type="primary">TTC39B_1</name>
    <name evidence="2" type="ORF">CU098_005011</name>
</gene>
<dbReference type="AlphaFoldDB" id="A0A367JGB1"/>
<dbReference type="OrthoDB" id="43460at2759"/>
<comment type="caution">
    <text evidence="2">The sequence shown here is derived from an EMBL/GenBank/DDBJ whole genome shotgun (WGS) entry which is preliminary data.</text>
</comment>
<accession>A0A367JGB1</accession>
<feature type="region of interest" description="Disordered" evidence="1">
    <location>
        <begin position="730"/>
        <end position="758"/>
    </location>
</feature>
<dbReference type="PANTHER" id="PTHR31859">
    <property type="entry name" value="TETRATRICOPEPTIDE REPEAT PROTEIN 39 FAMILY MEMBER"/>
    <property type="match status" value="1"/>
</dbReference>
<dbReference type="PANTHER" id="PTHR31859:SF1">
    <property type="entry name" value="TETRATRICOPEPTIDE REPEAT PROTEIN 39C"/>
    <property type="match status" value="1"/>
</dbReference>
<protein>
    <submittedName>
        <fullName evidence="2">Tetratricopeptide repeat protein 39B</fullName>
    </submittedName>
</protein>
<dbReference type="InterPro" id="IPR019412">
    <property type="entry name" value="IML2/TPR_39"/>
</dbReference>
<evidence type="ECO:0000313" key="3">
    <source>
        <dbReference type="Proteomes" id="UP000253551"/>
    </source>
</evidence>
<name>A0A367JGB1_RHIST</name>